<keyword evidence="1 5" id="KW-0808">Transferase</keyword>
<dbReference type="GO" id="GO:0004792">
    <property type="term" value="F:thiosulfate-cyanide sulfurtransferase activity"/>
    <property type="evidence" value="ECO:0007669"/>
    <property type="project" value="InterPro"/>
</dbReference>
<dbReference type="SUPFAM" id="SSF52821">
    <property type="entry name" value="Rhodanese/Cell cycle control phosphatase"/>
    <property type="match status" value="2"/>
</dbReference>
<dbReference type="CDD" id="cd01448">
    <property type="entry name" value="TST_Repeat_1"/>
    <property type="match status" value="1"/>
</dbReference>
<dbReference type="InterPro" id="IPR001307">
    <property type="entry name" value="Thiosulphate_STrfase_CS"/>
</dbReference>
<dbReference type="PROSITE" id="PS00380">
    <property type="entry name" value="RHODANESE_1"/>
    <property type="match status" value="1"/>
</dbReference>
<dbReference type="AlphaFoldDB" id="A0A496PN67"/>
<keyword evidence="2" id="KW-0677">Repeat</keyword>
<dbReference type="EMBL" id="QQXL01000001">
    <property type="protein sequence ID" value="RKW71990.1"/>
    <property type="molecule type" value="Genomic_DNA"/>
</dbReference>
<dbReference type="Proteomes" id="UP000273119">
    <property type="component" value="Unassembled WGS sequence"/>
</dbReference>
<dbReference type="PANTHER" id="PTHR11364">
    <property type="entry name" value="THIOSULFATE SULFERTANSFERASE"/>
    <property type="match status" value="1"/>
</dbReference>
<evidence type="ECO:0000313" key="6">
    <source>
        <dbReference type="Proteomes" id="UP000273119"/>
    </source>
</evidence>
<feature type="domain" description="Rhodanese" evidence="4">
    <location>
        <begin position="175"/>
        <end position="286"/>
    </location>
</feature>
<reference evidence="5 6" key="1">
    <citation type="submission" date="2018-07" db="EMBL/GenBank/DDBJ databases">
        <title>Arthrobacter sp. nov., isolated from raw cow's milk with high bacterial count.</title>
        <authorList>
            <person name="Hahne J."/>
            <person name="Isele D."/>
            <person name="Lipski A."/>
        </authorList>
    </citation>
    <scope>NUCLEOTIDE SEQUENCE [LARGE SCALE GENOMIC DNA]</scope>
    <source>
        <strain evidence="5 6">JZ R-183</strain>
    </source>
</reference>
<dbReference type="PANTHER" id="PTHR11364:SF27">
    <property type="entry name" value="SULFURTRANSFERASE"/>
    <property type="match status" value="1"/>
</dbReference>
<accession>A0A496PN67</accession>
<proteinExistence type="predicted"/>
<evidence type="ECO:0000259" key="4">
    <source>
        <dbReference type="PROSITE" id="PS50206"/>
    </source>
</evidence>
<dbReference type="Pfam" id="PF00581">
    <property type="entry name" value="Rhodanese"/>
    <property type="match status" value="2"/>
</dbReference>
<evidence type="ECO:0000256" key="3">
    <source>
        <dbReference type="SAM" id="MobiDB-lite"/>
    </source>
</evidence>
<dbReference type="PROSITE" id="PS50206">
    <property type="entry name" value="RHODANESE_3"/>
    <property type="match status" value="2"/>
</dbReference>
<organism evidence="5 6">
    <name type="scientific">Galactobacter caseinivorans</name>
    <dbReference type="NCBI Taxonomy" id="2676123"/>
    <lineage>
        <taxon>Bacteria</taxon>
        <taxon>Bacillati</taxon>
        <taxon>Actinomycetota</taxon>
        <taxon>Actinomycetes</taxon>
        <taxon>Micrococcales</taxon>
        <taxon>Micrococcaceae</taxon>
        <taxon>Galactobacter</taxon>
    </lineage>
</organism>
<evidence type="ECO:0000256" key="1">
    <source>
        <dbReference type="ARBA" id="ARBA00022679"/>
    </source>
</evidence>
<evidence type="ECO:0000313" key="5">
    <source>
        <dbReference type="EMBL" id="RKW71990.1"/>
    </source>
</evidence>
<comment type="caution">
    <text evidence="5">The sequence shown here is derived from an EMBL/GenBank/DDBJ whole genome shotgun (WGS) entry which is preliminary data.</text>
</comment>
<feature type="region of interest" description="Disordered" evidence="3">
    <location>
        <begin position="193"/>
        <end position="216"/>
    </location>
</feature>
<dbReference type="InterPro" id="IPR001763">
    <property type="entry name" value="Rhodanese-like_dom"/>
</dbReference>
<keyword evidence="6" id="KW-1185">Reference proteome</keyword>
<dbReference type="CDD" id="cd01449">
    <property type="entry name" value="TST_Repeat_2"/>
    <property type="match status" value="1"/>
</dbReference>
<gene>
    <name evidence="5" type="ORF">DWQ67_03035</name>
</gene>
<name>A0A496PN67_9MICC</name>
<dbReference type="SMART" id="SM00450">
    <property type="entry name" value="RHOD"/>
    <property type="match status" value="2"/>
</dbReference>
<feature type="domain" description="Rhodanese" evidence="4">
    <location>
        <begin position="13"/>
        <end position="138"/>
    </location>
</feature>
<sequence length="289" mass="29611">MIGAQELLAAVNSEHPPLLLDVRWQLIASRPEDPAHPVGYADYLEAHLPGAVFVDLSTELAGPASREAGRHPLPGAADFASAVERWGLAEGQLAIFYDDQGGLSAARGWWLARHAGLDARVLDGGLQAWIAAGGECVAGPGAPPVPERPATAGWGYMPVVDADGIAALAAASARGVEDAVVLDARAGERYRGETEPIDPRAGHVPGARSLPTAGNLAPGRRLLPPGALQERFAAQGAVPGARVGVYCGSGVTASHQILALATVGVGAALYPGSWSQWSCDDARPVATGA</sequence>
<dbReference type="Gene3D" id="3.40.250.10">
    <property type="entry name" value="Rhodanese-like domain"/>
    <property type="match status" value="2"/>
</dbReference>
<dbReference type="InterPro" id="IPR036873">
    <property type="entry name" value="Rhodanese-like_dom_sf"/>
</dbReference>
<dbReference type="InterPro" id="IPR045078">
    <property type="entry name" value="TST/MPST-like"/>
</dbReference>
<protein>
    <submittedName>
        <fullName evidence="5">Sulfurtransferase</fullName>
    </submittedName>
</protein>
<evidence type="ECO:0000256" key="2">
    <source>
        <dbReference type="ARBA" id="ARBA00022737"/>
    </source>
</evidence>